<accession>A0AAV5J7Z3</accession>
<keyword evidence="8" id="KW-1185">Reference proteome</keyword>
<protein>
    <recommendedName>
        <fullName evidence="6">Fe2OG dioxygenase domain-containing protein</fullName>
    </recommendedName>
</protein>
<dbReference type="InterPro" id="IPR044861">
    <property type="entry name" value="IPNS-like_FE2OG_OXY"/>
</dbReference>
<dbReference type="AlphaFoldDB" id="A0AAV5J7Z3"/>
<dbReference type="Pfam" id="PF14226">
    <property type="entry name" value="DIOX_N"/>
    <property type="match status" value="1"/>
</dbReference>
<dbReference type="Gene3D" id="2.60.120.330">
    <property type="entry name" value="B-lactam Antibiotic, Isopenicillin N Synthase, Chain"/>
    <property type="match status" value="1"/>
</dbReference>
<dbReference type="InterPro" id="IPR050295">
    <property type="entry name" value="Plant_2OG-oxidoreductases"/>
</dbReference>
<dbReference type="GO" id="GO:0016491">
    <property type="term" value="F:oxidoreductase activity"/>
    <property type="evidence" value="ECO:0007669"/>
    <property type="project" value="UniProtKB-KW"/>
</dbReference>
<comment type="similarity">
    <text evidence="1 5">Belongs to the iron/ascorbate-dependent oxidoreductase family.</text>
</comment>
<dbReference type="InterPro" id="IPR026992">
    <property type="entry name" value="DIOX_N"/>
</dbReference>
<evidence type="ECO:0000256" key="2">
    <source>
        <dbReference type="ARBA" id="ARBA00022723"/>
    </source>
</evidence>
<dbReference type="InterPro" id="IPR027443">
    <property type="entry name" value="IPNS-like_sf"/>
</dbReference>
<dbReference type="FunFam" id="2.60.120.330:FF:000001">
    <property type="entry name" value="Protein SRG1"/>
    <property type="match status" value="1"/>
</dbReference>
<evidence type="ECO:0000256" key="3">
    <source>
        <dbReference type="ARBA" id="ARBA00023002"/>
    </source>
</evidence>
<comment type="caution">
    <text evidence="7">The sequence shown here is derived from an EMBL/GenBank/DDBJ whole genome shotgun (WGS) entry which is preliminary data.</text>
</comment>
<keyword evidence="4 5" id="KW-0408">Iron</keyword>
<dbReference type="Pfam" id="PF03171">
    <property type="entry name" value="2OG-FeII_Oxy"/>
    <property type="match status" value="1"/>
</dbReference>
<keyword evidence="2 5" id="KW-0479">Metal-binding</keyword>
<dbReference type="PANTHER" id="PTHR47991">
    <property type="entry name" value="OXOGLUTARATE/IRON-DEPENDENT DIOXYGENASE"/>
    <property type="match status" value="1"/>
</dbReference>
<sequence length="355" mass="39859">METEGLRKVEYGGSLPVQNVQALSAEKLEDIPAIYIRPELESDEVSMDESLQIPVVDMAKLVSDQFAGHDQELNKLHLACKDWGFFQLINHGVLDEVIENMKIDIQEFFKLPLEEKMACAQEPNNLEGYGQAFVVSEEQKLDWGDMLFLLTQPVFIRNLKFWPTNPPSLRATLNKYSAELQKVAICLMRSMGKNLGIDPEQLAGLFENGTQGIRMNYYPACAHANKVIGLAPHSDATGLTLLVQVNEVEGLQFRKNGKWVPVKPLPGAFIINVGDIVEILSNGEYRSIEHRAMVNPKKERLSVAAFHSIQAKVGPLPDLVKEKKPKFKTITHDQYISMAISNKLDGKHLLDQLKL</sequence>
<keyword evidence="3 5" id="KW-0560">Oxidoreductase</keyword>
<dbReference type="InterPro" id="IPR005123">
    <property type="entry name" value="Oxoglu/Fe-dep_dioxygenase_dom"/>
</dbReference>
<evidence type="ECO:0000256" key="1">
    <source>
        <dbReference type="ARBA" id="ARBA00008056"/>
    </source>
</evidence>
<reference evidence="7 8" key="1">
    <citation type="journal article" date="2021" name="Commun. Biol.">
        <title>The genome of Shorea leprosula (Dipterocarpaceae) highlights the ecological relevance of drought in aseasonal tropical rainforests.</title>
        <authorList>
            <person name="Ng K.K.S."/>
            <person name="Kobayashi M.J."/>
            <person name="Fawcett J.A."/>
            <person name="Hatakeyama M."/>
            <person name="Paape T."/>
            <person name="Ng C.H."/>
            <person name="Ang C.C."/>
            <person name="Tnah L.H."/>
            <person name="Lee C.T."/>
            <person name="Nishiyama T."/>
            <person name="Sese J."/>
            <person name="O'Brien M.J."/>
            <person name="Copetti D."/>
            <person name="Mohd Noor M.I."/>
            <person name="Ong R.C."/>
            <person name="Putra M."/>
            <person name="Sireger I.Z."/>
            <person name="Indrioko S."/>
            <person name="Kosugi Y."/>
            <person name="Izuno A."/>
            <person name="Isagi Y."/>
            <person name="Lee S.L."/>
            <person name="Shimizu K.K."/>
        </authorList>
    </citation>
    <scope>NUCLEOTIDE SEQUENCE [LARGE SCALE GENOMIC DNA]</scope>
    <source>
        <strain evidence="7">214</strain>
    </source>
</reference>
<dbReference type="PROSITE" id="PS51471">
    <property type="entry name" value="FE2OG_OXY"/>
    <property type="match status" value="1"/>
</dbReference>
<gene>
    <name evidence="7" type="ORF">SLEP1_g22055</name>
</gene>
<feature type="domain" description="Fe2OG dioxygenase" evidence="6">
    <location>
        <begin position="209"/>
        <end position="309"/>
    </location>
</feature>
<evidence type="ECO:0000256" key="5">
    <source>
        <dbReference type="RuleBase" id="RU003682"/>
    </source>
</evidence>
<dbReference type="Proteomes" id="UP001054252">
    <property type="component" value="Unassembled WGS sequence"/>
</dbReference>
<proteinExistence type="inferred from homology"/>
<dbReference type="SUPFAM" id="SSF51197">
    <property type="entry name" value="Clavaminate synthase-like"/>
    <property type="match status" value="1"/>
</dbReference>
<evidence type="ECO:0000313" key="7">
    <source>
        <dbReference type="EMBL" id="GKV10733.1"/>
    </source>
</evidence>
<evidence type="ECO:0000259" key="6">
    <source>
        <dbReference type="PROSITE" id="PS51471"/>
    </source>
</evidence>
<dbReference type="GO" id="GO:0046872">
    <property type="term" value="F:metal ion binding"/>
    <property type="evidence" value="ECO:0007669"/>
    <property type="project" value="UniProtKB-KW"/>
</dbReference>
<evidence type="ECO:0000313" key="8">
    <source>
        <dbReference type="Proteomes" id="UP001054252"/>
    </source>
</evidence>
<dbReference type="EMBL" id="BPVZ01000032">
    <property type="protein sequence ID" value="GKV10733.1"/>
    <property type="molecule type" value="Genomic_DNA"/>
</dbReference>
<organism evidence="7 8">
    <name type="scientific">Rubroshorea leprosula</name>
    <dbReference type="NCBI Taxonomy" id="152421"/>
    <lineage>
        <taxon>Eukaryota</taxon>
        <taxon>Viridiplantae</taxon>
        <taxon>Streptophyta</taxon>
        <taxon>Embryophyta</taxon>
        <taxon>Tracheophyta</taxon>
        <taxon>Spermatophyta</taxon>
        <taxon>Magnoliopsida</taxon>
        <taxon>eudicotyledons</taxon>
        <taxon>Gunneridae</taxon>
        <taxon>Pentapetalae</taxon>
        <taxon>rosids</taxon>
        <taxon>malvids</taxon>
        <taxon>Malvales</taxon>
        <taxon>Dipterocarpaceae</taxon>
        <taxon>Rubroshorea</taxon>
    </lineage>
</organism>
<evidence type="ECO:0000256" key="4">
    <source>
        <dbReference type="ARBA" id="ARBA00023004"/>
    </source>
</evidence>
<name>A0AAV5J7Z3_9ROSI</name>